<organism evidence="2 3">
    <name type="scientific">Mesorhizobium australafricanum</name>
    <dbReference type="NCBI Taxonomy" id="3072311"/>
    <lineage>
        <taxon>Bacteria</taxon>
        <taxon>Pseudomonadati</taxon>
        <taxon>Pseudomonadota</taxon>
        <taxon>Alphaproteobacteria</taxon>
        <taxon>Hyphomicrobiales</taxon>
        <taxon>Phyllobacteriaceae</taxon>
        <taxon>Mesorhizobium</taxon>
    </lineage>
</organism>
<evidence type="ECO:0000256" key="1">
    <source>
        <dbReference type="SAM" id="Phobius"/>
    </source>
</evidence>
<evidence type="ECO:0000313" key="2">
    <source>
        <dbReference type="EMBL" id="MDX8441799.1"/>
    </source>
</evidence>
<keyword evidence="1" id="KW-0812">Transmembrane</keyword>
<feature type="transmembrane region" description="Helical" evidence="1">
    <location>
        <begin position="228"/>
        <end position="250"/>
    </location>
</feature>
<sequence length="262" mass="28235">MAPTLQRNVILALLIVIAAAAWALLVWQRIGNDADMRMEMYSPTMGMKAPLFLAVWMIMMVAMMFPTAAPMILTFHQVQAGKQGRGETFVSTWVFVAGYLLVWGVMGILAFAGAAGSEMLAEHVGLSTATAARIGGALLMIVGAYQLSPLKDLCLAKCRTPVGFILTSWRDGQWGAVRMGLEHGLFCLGCCWLLFLALFPLGIMNVAAMAVVTLLVFAEKTRPSGERIAKVSGVALLLYGTAVLVFPQALPTFQPADAMMMN</sequence>
<feature type="transmembrane region" description="Helical" evidence="1">
    <location>
        <begin position="183"/>
        <end position="216"/>
    </location>
</feature>
<feature type="transmembrane region" description="Helical" evidence="1">
    <location>
        <begin position="12"/>
        <end position="30"/>
    </location>
</feature>
<accession>A0ABU4X1B2</accession>
<feature type="transmembrane region" description="Helical" evidence="1">
    <location>
        <begin position="51"/>
        <end position="73"/>
    </location>
</feature>
<name>A0ABU4X1B2_9HYPH</name>
<dbReference type="Proteomes" id="UP001272097">
    <property type="component" value="Unassembled WGS sequence"/>
</dbReference>
<proteinExistence type="predicted"/>
<keyword evidence="1" id="KW-1133">Transmembrane helix</keyword>
<comment type="caution">
    <text evidence="2">The sequence shown here is derived from an EMBL/GenBank/DDBJ whole genome shotgun (WGS) entry which is preliminary data.</text>
</comment>
<keyword evidence="1" id="KW-0472">Membrane</keyword>
<feature type="transmembrane region" description="Helical" evidence="1">
    <location>
        <begin position="93"/>
        <end position="112"/>
    </location>
</feature>
<reference evidence="2 3" key="1">
    <citation type="submission" date="2023-08" db="EMBL/GenBank/DDBJ databases">
        <title>Implementing the SeqCode for naming new Mesorhizobium species isolated from Vachellia karroo root nodules.</title>
        <authorList>
            <person name="Van Lill M."/>
        </authorList>
    </citation>
    <scope>NUCLEOTIDE SEQUENCE [LARGE SCALE GENOMIC DNA]</scope>
    <source>
        <strain evidence="2 3">VK3E</strain>
    </source>
</reference>
<dbReference type="RefSeq" id="WP_320215766.1">
    <property type="nucleotide sequence ID" value="NZ_JAVIIS010000029.1"/>
</dbReference>
<dbReference type="Pfam" id="PF09948">
    <property type="entry name" value="PpoB2"/>
    <property type="match status" value="1"/>
</dbReference>
<dbReference type="EMBL" id="JAVIIS010000029">
    <property type="protein sequence ID" value="MDX8441799.1"/>
    <property type="molecule type" value="Genomic_DNA"/>
</dbReference>
<evidence type="ECO:0000313" key="3">
    <source>
        <dbReference type="Proteomes" id="UP001272097"/>
    </source>
</evidence>
<gene>
    <name evidence="2" type="ORF">RFM51_19615</name>
</gene>
<dbReference type="InterPro" id="IPR018688">
    <property type="entry name" value="PpoB2-like"/>
</dbReference>
<keyword evidence="3" id="KW-1185">Reference proteome</keyword>
<protein>
    <submittedName>
        <fullName evidence="2">DUF2182 domain-containing protein</fullName>
    </submittedName>
</protein>